<evidence type="ECO:0000313" key="14">
    <source>
        <dbReference type="EMBL" id="HET97191.1"/>
    </source>
</evidence>
<evidence type="ECO:0000256" key="4">
    <source>
        <dbReference type="ARBA" id="ARBA00022801"/>
    </source>
</evidence>
<dbReference type="SMART" id="SM00487">
    <property type="entry name" value="DEXDc"/>
    <property type="match status" value="1"/>
</dbReference>
<dbReference type="GO" id="GO:0009266">
    <property type="term" value="P:response to temperature stimulus"/>
    <property type="evidence" value="ECO:0007669"/>
    <property type="project" value="UniProtKB-ARBA"/>
</dbReference>
<evidence type="ECO:0000256" key="10">
    <source>
        <dbReference type="PROSITE-ProRule" id="PRU00552"/>
    </source>
</evidence>
<accession>A0A7C2XQ45</accession>
<protein>
    <recommendedName>
        <fullName evidence="9">DEAD-box ATP-dependent RNA helicase RhpA</fullName>
        <ecNumber evidence="1">3.6.4.13</ecNumber>
    </recommendedName>
</protein>
<evidence type="ECO:0000256" key="3">
    <source>
        <dbReference type="ARBA" id="ARBA00022741"/>
    </source>
</evidence>
<feature type="short sequence motif" description="Q motif" evidence="10">
    <location>
        <begin position="1"/>
        <end position="29"/>
    </location>
</feature>
<dbReference type="InterPro" id="IPR014014">
    <property type="entry name" value="RNA_helicase_DEAD_Q_motif"/>
</dbReference>
<dbReference type="Pfam" id="PF00270">
    <property type="entry name" value="DEAD"/>
    <property type="match status" value="1"/>
</dbReference>
<proteinExistence type="inferred from homology"/>
<evidence type="ECO:0000256" key="7">
    <source>
        <dbReference type="ARBA" id="ARBA00038437"/>
    </source>
</evidence>
<dbReference type="EMBL" id="DSDS01000011">
    <property type="protein sequence ID" value="HET97191.1"/>
    <property type="molecule type" value="Genomic_DNA"/>
</dbReference>
<dbReference type="PROSITE" id="PS51195">
    <property type="entry name" value="Q_MOTIF"/>
    <property type="match status" value="1"/>
</dbReference>
<feature type="domain" description="DEAD-box RNA helicase Q" evidence="13">
    <location>
        <begin position="1"/>
        <end position="29"/>
    </location>
</feature>
<feature type="domain" description="Helicase C-terminal" evidence="12">
    <location>
        <begin position="229"/>
        <end position="369"/>
    </location>
</feature>
<keyword evidence="3" id="KW-0547">Nucleotide-binding</keyword>
<dbReference type="SUPFAM" id="SSF52540">
    <property type="entry name" value="P-loop containing nucleoside triphosphate hydrolases"/>
    <property type="match status" value="2"/>
</dbReference>
<evidence type="ECO:0000256" key="6">
    <source>
        <dbReference type="ARBA" id="ARBA00022840"/>
    </source>
</evidence>
<dbReference type="PANTHER" id="PTHR47959">
    <property type="entry name" value="ATP-DEPENDENT RNA HELICASE RHLE-RELATED"/>
    <property type="match status" value="1"/>
</dbReference>
<sequence>MNFEELNLHPTLQAGITACGYQTPTPIQEQAIPTALLGRDLMGLAQTGTGKTAAFVLPLLHQLLALPRGKVQALVVAPTRELAEQIHIEIGKLGKNTGLRSVSVYGGVSKQGQLKAFRAGVEIVVACPGRLLDHLGERAVNLSQVKHLVLDEADHMFDMGFLPTIRKILQHLPKQRQTLLFSATMPAEIRRLAGEILTDPATVQVARQAPTATVAHVLYQVEQPGKAALLRDLMQQAEISSALIFTRTKHKARSLATQLSKAGHSATSLQGNLSQSQRTRAMSGFKEGRFKIMVATDIAARGIDISAISHVINYDMPDSVEAYIHRTGRTGRAASSGTAFTLAGREDGPMISRIEKSLGQPMLRKPSAG</sequence>
<evidence type="ECO:0000259" key="11">
    <source>
        <dbReference type="PROSITE" id="PS51192"/>
    </source>
</evidence>
<dbReference type="GO" id="GO:0003676">
    <property type="term" value="F:nucleic acid binding"/>
    <property type="evidence" value="ECO:0007669"/>
    <property type="project" value="InterPro"/>
</dbReference>
<evidence type="ECO:0000259" key="12">
    <source>
        <dbReference type="PROSITE" id="PS51194"/>
    </source>
</evidence>
<dbReference type="AlphaFoldDB" id="A0A7C2XQ45"/>
<dbReference type="GO" id="GO:0016787">
    <property type="term" value="F:hydrolase activity"/>
    <property type="evidence" value="ECO:0007669"/>
    <property type="project" value="UniProtKB-KW"/>
</dbReference>
<dbReference type="EC" id="3.6.4.13" evidence="1"/>
<dbReference type="PROSITE" id="PS51194">
    <property type="entry name" value="HELICASE_CTER"/>
    <property type="match status" value="1"/>
</dbReference>
<dbReference type="CDD" id="cd00268">
    <property type="entry name" value="DEADc"/>
    <property type="match status" value="1"/>
</dbReference>
<dbReference type="InterPro" id="IPR001650">
    <property type="entry name" value="Helicase_C-like"/>
</dbReference>
<dbReference type="Proteomes" id="UP000885986">
    <property type="component" value="Unassembled WGS sequence"/>
</dbReference>
<dbReference type="PROSITE" id="PS51192">
    <property type="entry name" value="HELICASE_ATP_BIND_1"/>
    <property type="match status" value="1"/>
</dbReference>
<evidence type="ECO:0000256" key="5">
    <source>
        <dbReference type="ARBA" id="ARBA00022806"/>
    </source>
</evidence>
<dbReference type="InterPro" id="IPR044742">
    <property type="entry name" value="DEAD/DEAH_RhlB"/>
</dbReference>
<dbReference type="GO" id="GO:0005829">
    <property type="term" value="C:cytosol"/>
    <property type="evidence" value="ECO:0007669"/>
    <property type="project" value="TreeGrafter"/>
</dbReference>
<reference evidence="14" key="1">
    <citation type="journal article" date="2020" name="mSystems">
        <title>Genome- and Community-Level Interaction Insights into Carbon Utilization and Element Cycling Functions of Hydrothermarchaeota in Hydrothermal Sediment.</title>
        <authorList>
            <person name="Zhou Z."/>
            <person name="Liu Y."/>
            <person name="Xu W."/>
            <person name="Pan J."/>
            <person name="Luo Z.H."/>
            <person name="Li M."/>
        </authorList>
    </citation>
    <scope>NUCLEOTIDE SEQUENCE [LARGE SCALE GENOMIC DNA]</scope>
    <source>
        <strain evidence="14">SpSt-1224</strain>
    </source>
</reference>
<dbReference type="SMART" id="SM00490">
    <property type="entry name" value="HELICc"/>
    <property type="match status" value="1"/>
</dbReference>
<dbReference type="Pfam" id="PF00271">
    <property type="entry name" value="Helicase_C"/>
    <property type="match status" value="1"/>
</dbReference>
<comment type="caution">
    <text evidence="14">The sequence shown here is derived from an EMBL/GenBank/DDBJ whole genome shotgun (WGS) entry which is preliminary data.</text>
</comment>
<evidence type="ECO:0000256" key="2">
    <source>
        <dbReference type="ARBA" id="ARBA00022490"/>
    </source>
</evidence>
<dbReference type="GO" id="GO:0042255">
    <property type="term" value="P:ribosome assembly"/>
    <property type="evidence" value="ECO:0007669"/>
    <property type="project" value="UniProtKB-ARBA"/>
</dbReference>
<dbReference type="GO" id="GO:0003724">
    <property type="term" value="F:RNA helicase activity"/>
    <property type="evidence" value="ECO:0007669"/>
    <property type="project" value="UniProtKB-EC"/>
</dbReference>
<keyword evidence="4" id="KW-0378">Hydrolase</keyword>
<dbReference type="CDD" id="cd18787">
    <property type="entry name" value="SF2_C_DEAD"/>
    <property type="match status" value="1"/>
</dbReference>
<gene>
    <name evidence="14" type="ORF">ENN98_00515</name>
</gene>
<name>A0A7C2XQ45_9BACT</name>
<evidence type="ECO:0000256" key="1">
    <source>
        <dbReference type="ARBA" id="ARBA00012552"/>
    </source>
</evidence>
<dbReference type="InterPro" id="IPR014001">
    <property type="entry name" value="Helicase_ATP-bd"/>
</dbReference>
<evidence type="ECO:0000256" key="8">
    <source>
        <dbReference type="ARBA" id="ARBA00047984"/>
    </source>
</evidence>
<comment type="similarity">
    <text evidence="7">Belongs to the DEAD box helicase family.</text>
</comment>
<evidence type="ECO:0000256" key="9">
    <source>
        <dbReference type="ARBA" id="ARBA00074363"/>
    </source>
</evidence>
<keyword evidence="6" id="KW-0067">ATP-binding</keyword>
<dbReference type="FunFam" id="3.40.50.300:FF:000108">
    <property type="entry name" value="ATP-dependent RNA helicase RhlE"/>
    <property type="match status" value="1"/>
</dbReference>
<dbReference type="InterPro" id="IPR050079">
    <property type="entry name" value="DEAD_box_RNA_helicase"/>
</dbReference>
<evidence type="ECO:0000259" key="13">
    <source>
        <dbReference type="PROSITE" id="PS51195"/>
    </source>
</evidence>
<comment type="catalytic activity">
    <reaction evidence="8">
        <text>ATP + H2O = ADP + phosphate + H(+)</text>
        <dbReference type="Rhea" id="RHEA:13065"/>
        <dbReference type="ChEBI" id="CHEBI:15377"/>
        <dbReference type="ChEBI" id="CHEBI:15378"/>
        <dbReference type="ChEBI" id="CHEBI:30616"/>
        <dbReference type="ChEBI" id="CHEBI:43474"/>
        <dbReference type="ChEBI" id="CHEBI:456216"/>
        <dbReference type="EC" id="3.6.4.13"/>
    </reaction>
</comment>
<dbReference type="InterPro" id="IPR027417">
    <property type="entry name" value="P-loop_NTPase"/>
</dbReference>
<dbReference type="GO" id="GO:0005524">
    <property type="term" value="F:ATP binding"/>
    <property type="evidence" value="ECO:0007669"/>
    <property type="project" value="UniProtKB-KW"/>
</dbReference>
<organism evidence="14">
    <name type="scientific">Desulfurivibrio alkaliphilus</name>
    <dbReference type="NCBI Taxonomy" id="427923"/>
    <lineage>
        <taxon>Bacteria</taxon>
        <taxon>Pseudomonadati</taxon>
        <taxon>Thermodesulfobacteriota</taxon>
        <taxon>Desulfobulbia</taxon>
        <taxon>Desulfobulbales</taxon>
        <taxon>Desulfobulbaceae</taxon>
        <taxon>Desulfurivibrio</taxon>
    </lineage>
</organism>
<keyword evidence="5 14" id="KW-0347">Helicase</keyword>
<feature type="domain" description="Helicase ATP-binding" evidence="11">
    <location>
        <begin position="32"/>
        <end position="203"/>
    </location>
</feature>
<dbReference type="InterPro" id="IPR011545">
    <property type="entry name" value="DEAD/DEAH_box_helicase_dom"/>
</dbReference>
<dbReference type="PANTHER" id="PTHR47959:SF13">
    <property type="entry name" value="ATP-DEPENDENT RNA HELICASE RHLE"/>
    <property type="match status" value="1"/>
</dbReference>
<dbReference type="Gene3D" id="3.40.50.300">
    <property type="entry name" value="P-loop containing nucleotide triphosphate hydrolases"/>
    <property type="match status" value="2"/>
</dbReference>
<keyword evidence="2" id="KW-0963">Cytoplasm</keyword>